<dbReference type="EnsemblPlants" id="TuG1812G0100002382.01.T01">
    <property type="protein sequence ID" value="TuG1812G0100002382.01.T01"/>
    <property type="gene ID" value="TuG1812G0100002382.01"/>
</dbReference>
<accession>A0A8R7NZB5</accession>
<dbReference type="Proteomes" id="UP000015106">
    <property type="component" value="Chromosome 1"/>
</dbReference>
<name>A0A8R7NZB5_TRIUA</name>
<reference evidence="2" key="3">
    <citation type="submission" date="2022-06" db="UniProtKB">
        <authorList>
            <consortium name="EnsemblPlants"/>
        </authorList>
    </citation>
    <scope>IDENTIFICATION</scope>
</reference>
<sequence>MEASNVHHLLTFQATTLALTVDHSSGGRPGLAPKRAYLKRPAIANSPLLPKLATAPSQSPPRRSRGTARAGATERARRRDGGVAGVHGQGAAPAELPQRLAYRPHQRHPGGFPILLSVAVVRPMRLLHAPQACSLPRHVEICVLRRVHAMQRQVRREQMPRTMPRNRGVPLLRQLGCFDQVPAAGRVQHPDDPVRQLHHQLHVLPPAAGLHLLPGRLHRRQPGALRGFAGDLLRL</sequence>
<dbReference type="Gramene" id="TuG1812G0100002382.01.T02">
    <property type="protein sequence ID" value="TuG1812G0100002382.01.T02"/>
    <property type="gene ID" value="TuG1812G0100002382.01"/>
</dbReference>
<evidence type="ECO:0000313" key="3">
    <source>
        <dbReference type="Proteomes" id="UP000015106"/>
    </source>
</evidence>
<dbReference type="EnsemblPlants" id="TuG1812G0100002382.01.T02">
    <property type="protein sequence ID" value="TuG1812G0100002382.01.T02"/>
    <property type="gene ID" value="TuG1812G0100002382.01"/>
</dbReference>
<feature type="compositionally biased region" description="Basic and acidic residues" evidence="1">
    <location>
        <begin position="72"/>
        <end position="81"/>
    </location>
</feature>
<proteinExistence type="predicted"/>
<evidence type="ECO:0000256" key="1">
    <source>
        <dbReference type="SAM" id="MobiDB-lite"/>
    </source>
</evidence>
<protein>
    <submittedName>
        <fullName evidence="2">Uncharacterized protein</fullName>
    </submittedName>
</protein>
<dbReference type="AlphaFoldDB" id="A0A8R7NZB5"/>
<evidence type="ECO:0000313" key="2">
    <source>
        <dbReference type="EnsemblPlants" id="TuG1812G0100002382.01.T02"/>
    </source>
</evidence>
<reference evidence="2" key="2">
    <citation type="submission" date="2018-03" db="EMBL/GenBank/DDBJ databases">
        <title>The Triticum urartu genome reveals the dynamic nature of wheat genome evolution.</title>
        <authorList>
            <person name="Ling H."/>
            <person name="Ma B."/>
            <person name="Shi X."/>
            <person name="Liu H."/>
            <person name="Dong L."/>
            <person name="Sun H."/>
            <person name="Cao Y."/>
            <person name="Gao Q."/>
            <person name="Zheng S."/>
            <person name="Li Y."/>
            <person name="Yu Y."/>
            <person name="Du H."/>
            <person name="Qi M."/>
            <person name="Li Y."/>
            <person name="Yu H."/>
            <person name="Cui Y."/>
            <person name="Wang N."/>
            <person name="Chen C."/>
            <person name="Wu H."/>
            <person name="Zhao Y."/>
            <person name="Zhang J."/>
            <person name="Li Y."/>
            <person name="Zhou W."/>
            <person name="Zhang B."/>
            <person name="Hu W."/>
            <person name="Eijk M."/>
            <person name="Tang J."/>
            <person name="Witsenboer H."/>
            <person name="Zhao S."/>
            <person name="Li Z."/>
            <person name="Zhang A."/>
            <person name="Wang D."/>
            <person name="Liang C."/>
        </authorList>
    </citation>
    <scope>NUCLEOTIDE SEQUENCE [LARGE SCALE GENOMIC DNA]</scope>
    <source>
        <strain evidence="2">cv. G1812</strain>
    </source>
</reference>
<feature type="region of interest" description="Disordered" evidence="1">
    <location>
        <begin position="48"/>
        <end position="92"/>
    </location>
</feature>
<keyword evidence="3" id="KW-1185">Reference proteome</keyword>
<reference evidence="3" key="1">
    <citation type="journal article" date="2013" name="Nature">
        <title>Draft genome of the wheat A-genome progenitor Triticum urartu.</title>
        <authorList>
            <person name="Ling H.Q."/>
            <person name="Zhao S."/>
            <person name="Liu D."/>
            <person name="Wang J."/>
            <person name="Sun H."/>
            <person name="Zhang C."/>
            <person name="Fan H."/>
            <person name="Li D."/>
            <person name="Dong L."/>
            <person name="Tao Y."/>
            <person name="Gao C."/>
            <person name="Wu H."/>
            <person name="Li Y."/>
            <person name="Cui Y."/>
            <person name="Guo X."/>
            <person name="Zheng S."/>
            <person name="Wang B."/>
            <person name="Yu K."/>
            <person name="Liang Q."/>
            <person name="Yang W."/>
            <person name="Lou X."/>
            <person name="Chen J."/>
            <person name="Feng M."/>
            <person name="Jian J."/>
            <person name="Zhang X."/>
            <person name="Luo G."/>
            <person name="Jiang Y."/>
            <person name="Liu J."/>
            <person name="Wang Z."/>
            <person name="Sha Y."/>
            <person name="Zhang B."/>
            <person name="Wu H."/>
            <person name="Tang D."/>
            <person name="Shen Q."/>
            <person name="Xue P."/>
            <person name="Zou S."/>
            <person name="Wang X."/>
            <person name="Liu X."/>
            <person name="Wang F."/>
            <person name="Yang Y."/>
            <person name="An X."/>
            <person name="Dong Z."/>
            <person name="Zhang K."/>
            <person name="Zhang X."/>
            <person name="Luo M.C."/>
            <person name="Dvorak J."/>
            <person name="Tong Y."/>
            <person name="Wang J."/>
            <person name="Yang H."/>
            <person name="Li Z."/>
            <person name="Wang D."/>
            <person name="Zhang A."/>
            <person name="Wang J."/>
        </authorList>
    </citation>
    <scope>NUCLEOTIDE SEQUENCE</scope>
    <source>
        <strain evidence="3">cv. G1812</strain>
    </source>
</reference>
<organism evidence="2 3">
    <name type="scientific">Triticum urartu</name>
    <name type="common">Red wild einkorn</name>
    <name type="synonym">Crithodium urartu</name>
    <dbReference type="NCBI Taxonomy" id="4572"/>
    <lineage>
        <taxon>Eukaryota</taxon>
        <taxon>Viridiplantae</taxon>
        <taxon>Streptophyta</taxon>
        <taxon>Embryophyta</taxon>
        <taxon>Tracheophyta</taxon>
        <taxon>Spermatophyta</taxon>
        <taxon>Magnoliopsida</taxon>
        <taxon>Liliopsida</taxon>
        <taxon>Poales</taxon>
        <taxon>Poaceae</taxon>
        <taxon>BOP clade</taxon>
        <taxon>Pooideae</taxon>
        <taxon>Triticodae</taxon>
        <taxon>Triticeae</taxon>
        <taxon>Triticinae</taxon>
        <taxon>Triticum</taxon>
    </lineage>
</organism>
<dbReference type="Gramene" id="TuG1812G0100002382.01.T01">
    <property type="protein sequence ID" value="TuG1812G0100002382.01.T01"/>
    <property type="gene ID" value="TuG1812G0100002382.01"/>
</dbReference>